<protein>
    <submittedName>
        <fullName evidence="1">Uncharacterized protein</fullName>
    </submittedName>
</protein>
<dbReference type="EMBL" id="REGN01001524">
    <property type="protein sequence ID" value="RNA34094.1"/>
    <property type="molecule type" value="Genomic_DNA"/>
</dbReference>
<sequence>MYFRFCIYLKYFIYSKMARRYVHLNFNFRNSITIQFNLNRSERISCTSYTIGHKTIFNDTKWKLEKKLKKNDWEAKNLKQLENKIRTCLSNMDLMVAQDHAKTVRSRLDIMRRHGEGLYFGITLLTLVKPPEDEKYLAVSVPLVSFSAAFGLTISRP</sequence>
<name>A0A3M7SE51_BRAPC</name>
<keyword evidence="2" id="KW-1185">Reference proteome</keyword>
<proteinExistence type="predicted"/>
<accession>A0A3M7SE51</accession>
<dbReference type="AlphaFoldDB" id="A0A3M7SE51"/>
<comment type="caution">
    <text evidence="1">The sequence shown here is derived from an EMBL/GenBank/DDBJ whole genome shotgun (WGS) entry which is preliminary data.</text>
</comment>
<gene>
    <name evidence="1" type="ORF">BpHYR1_009858</name>
</gene>
<reference evidence="1 2" key="1">
    <citation type="journal article" date="2018" name="Sci. Rep.">
        <title>Genomic signatures of local adaptation to the degree of environmental predictability in rotifers.</title>
        <authorList>
            <person name="Franch-Gras L."/>
            <person name="Hahn C."/>
            <person name="Garcia-Roger E.M."/>
            <person name="Carmona M.J."/>
            <person name="Serra M."/>
            <person name="Gomez A."/>
        </authorList>
    </citation>
    <scope>NUCLEOTIDE SEQUENCE [LARGE SCALE GENOMIC DNA]</scope>
    <source>
        <strain evidence="1">HYR1</strain>
    </source>
</reference>
<dbReference type="Proteomes" id="UP000276133">
    <property type="component" value="Unassembled WGS sequence"/>
</dbReference>
<organism evidence="1 2">
    <name type="scientific">Brachionus plicatilis</name>
    <name type="common">Marine rotifer</name>
    <name type="synonym">Brachionus muelleri</name>
    <dbReference type="NCBI Taxonomy" id="10195"/>
    <lineage>
        <taxon>Eukaryota</taxon>
        <taxon>Metazoa</taxon>
        <taxon>Spiralia</taxon>
        <taxon>Gnathifera</taxon>
        <taxon>Rotifera</taxon>
        <taxon>Eurotatoria</taxon>
        <taxon>Monogononta</taxon>
        <taxon>Pseudotrocha</taxon>
        <taxon>Ploima</taxon>
        <taxon>Brachionidae</taxon>
        <taxon>Brachionus</taxon>
    </lineage>
</organism>
<evidence type="ECO:0000313" key="1">
    <source>
        <dbReference type="EMBL" id="RNA34094.1"/>
    </source>
</evidence>
<evidence type="ECO:0000313" key="2">
    <source>
        <dbReference type="Proteomes" id="UP000276133"/>
    </source>
</evidence>